<feature type="compositionally biased region" description="Acidic residues" evidence="1">
    <location>
        <begin position="215"/>
        <end position="229"/>
    </location>
</feature>
<organism evidence="2 3">
    <name type="scientific">Sordaria macrospora</name>
    <dbReference type="NCBI Taxonomy" id="5147"/>
    <lineage>
        <taxon>Eukaryota</taxon>
        <taxon>Fungi</taxon>
        <taxon>Dikarya</taxon>
        <taxon>Ascomycota</taxon>
        <taxon>Pezizomycotina</taxon>
        <taxon>Sordariomycetes</taxon>
        <taxon>Sordariomycetidae</taxon>
        <taxon>Sordariales</taxon>
        <taxon>Sordariaceae</taxon>
        <taxon>Sordaria</taxon>
    </lineage>
</organism>
<accession>A0A8S9A0E2</accession>
<sequence>MEQHNNNQSSGQVEDHGFEPISLPATPSPSATLSPASSFYVFTSGWASDTQDSPVGLKDDGHDLPDYGDFEIFGHDLPDYGDFEVLGPISISEEASGPENDSAAVAASAIEHEFEGDLVYVPQVESHEARKRKQGARIILQARRRKLQARRRAIQDVTVVAGGAHVETLAAVRSSHSSALGKNYSSPPAAAQARRRRKNAYPSPWALPSPKEEKEYDADCESDTDDDKESDVVPDDRPPFAQSALRVRNRPLGQIKIQKQVNERAQKRFRRIAMKGCERHEGALQRSLRRELTVLAEEERALHAEIEETKENDKVETEMRRRMESTSDKEEDSDEGRKGCGCFEEA</sequence>
<feature type="compositionally biased region" description="Polar residues" evidence="1">
    <location>
        <begin position="1"/>
        <end position="12"/>
    </location>
</feature>
<feature type="region of interest" description="Disordered" evidence="1">
    <location>
        <begin position="305"/>
        <end position="346"/>
    </location>
</feature>
<proteinExistence type="predicted"/>
<feature type="region of interest" description="Disordered" evidence="1">
    <location>
        <begin position="174"/>
        <end position="240"/>
    </location>
</feature>
<evidence type="ECO:0000313" key="2">
    <source>
        <dbReference type="EMBL" id="KAA8634311.1"/>
    </source>
</evidence>
<reference evidence="2 3" key="1">
    <citation type="submission" date="2017-07" db="EMBL/GenBank/DDBJ databases">
        <title>Genome sequence of the Sordaria macrospora wild type strain R19027.</title>
        <authorList>
            <person name="Nowrousian M."/>
            <person name="Teichert I."/>
            <person name="Kueck U."/>
        </authorList>
    </citation>
    <scope>NUCLEOTIDE SEQUENCE [LARGE SCALE GENOMIC DNA]</scope>
    <source>
        <strain evidence="2 3">R19027</strain>
        <tissue evidence="2">Mycelium</tissue>
    </source>
</reference>
<comment type="caution">
    <text evidence="2">The sequence shown here is derived from an EMBL/GenBank/DDBJ whole genome shotgun (WGS) entry which is preliminary data.</text>
</comment>
<feature type="compositionally biased region" description="Basic and acidic residues" evidence="1">
    <location>
        <begin position="305"/>
        <end position="328"/>
    </location>
</feature>
<feature type="compositionally biased region" description="Low complexity" evidence="1">
    <location>
        <begin position="22"/>
        <end position="34"/>
    </location>
</feature>
<evidence type="ECO:0000256" key="1">
    <source>
        <dbReference type="SAM" id="MobiDB-lite"/>
    </source>
</evidence>
<dbReference type="VEuPathDB" id="FungiDB:SMAC_05902"/>
<feature type="compositionally biased region" description="Polar residues" evidence="1">
    <location>
        <begin position="174"/>
        <end position="186"/>
    </location>
</feature>
<protein>
    <submittedName>
        <fullName evidence="2">Uncharacterized protein</fullName>
    </submittedName>
</protein>
<name>A0A8S9A0E2_SORMA</name>
<gene>
    <name evidence="2" type="ORF">SMACR_05902</name>
</gene>
<dbReference type="EMBL" id="NMPR01000024">
    <property type="protein sequence ID" value="KAA8634311.1"/>
    <property type="molecule type" value="Genomic_DNA"/>
</dbReference>
<evidence type="ECO:0000313" key="3">
    <source>
        <dbReference type="Proteomes" id="UP000433876"/>
    </source>
</evidence>
<dbReference type="AlphaFoldDB" id="A0A8S9A0E2"/>
<feature type="region of interest" description="Disordered" evidence="1">
    <location>
        <begin position="1"/>
        <end position="34"/>
    </location>
</feature>
<dbReference type="Proteomes" id="UP000433876">
    <property type="component" value="Unassembled WGS sequence"/>
</dbReference>